<sequence length="447" mass="48624">MLASLDDVRLTGVGRDPDAGDRVQVRFTLVNASTGSRVWESDWTALRPKPYTFSRTIDRSRLSNEAIYRWRYKTRDAAGRSTLYSEAPACYLEVDGRRPADPVITSAQYPEDQIGGGVGQPGTFTFSSRSTDVVAYEYELDHDETFVRVDAGSDGKASLTPPAGFFTAGSHSITVWAFDNARGVSNTTYRFSVRFSGGDAYWHLDEGGGTVAADASGQGHDLTVLGPDVTWGVGPMQSVFAQRTDDAALRFTGVQPSRSFVSTDGPLVDLNPDPDGGPRGFTVSAFLLAESGDSQHRVALSQDGRRSAMFELGRQESRYCANGMTTCWSFTMDGVDDEPPHHAVSDRPVVPGEWVHLTGRYNADQKVLDLHVCPIGTPGQAPPADYGVPVLEDTTPYVGTEWVGAGPTRLGRGYYANYWDGMIDDARVYNKVLDMPRLRAICGGDLT</sequence>
<protein>
    <recommendedName>
        <fullName evidence="3">Concanavalin A-like lectin/glucanases superfamily protein</fullName>
    </recommendedName>
</protein>
<evidence type="ECO:0000313" key="1">
    <source>
        <dbReference type="EMBL" id="GAA1865274.1"/>
    </source>
</evidence>
<dbReference type="Gene3D" id="2.60.120.200">
    <property type="match status" value="1"/>
</dbReference>
<dbReference type="Proteomes" id="UP001501094">
    <property type="component" value="Unassembled WGS sequence"/>
</dbReference>
<evidence type="ECO:0000313" key="2">
    <source>
        <dbReference type="Proteomes" id="UP001501094"/>
    </source>
</evidence>
<organism evidence="1 2">
    <name type="scientific">Myceligenerans crystallogenes</name>
    <dbReference type="NCBI Taxonomy" id="316335"/>
    <lineage>
        <taxon>Bacteria</taxon>
        <taxon>Bacillati</taxon>
        <taxon>Actinomycetota</taxon>
        <taxon>Actinomycetes</taxon>
        <taxon>Micrococcales</taxon>
        <taxon>Promicromonosporaceae</taxon>
        <taxon>Myceligenerans</taxon>
    </lineage>
</organism>
<reference evidence="1 2" key="1">
    <citation type="journal article" date="2019" name="Int. J. Syst. Evol. Microbiol.">
        <title>The Global Catalogue of Microorganisms (GCM) 10K type strain sequencing project: providing services to taxonomists for standard genome sequencing and annotation.</title>
        <authorList>
            <consortium name="The Broad Institute Genomics Platform"/>
            <consortium name="The Broad Institute Genome Sequencing Center for Infectious Disease"/>
            <person name="Wu L."/>
            <person name="Ma J."/>
        </authorList>
    </citation>
    <scope>NUCLEOTIDE SEQUENCE [LARGE SCALE GENOMIC DNA]</scope>
    <source>
        <strain evidence="1 2">JCM 14326</strain>
    </source>
</reference>
<gene>
    <name evidence="1" type="ORF">GCM10009751_24260</name>
</gene>
<name>A0ABN2NE60_9MICO</name>
<dbReference type="EMBL" id="BAAANL010000004">
    <property type="protein sequence ID" value="GAA1865274.1"/>
    <property type="molecule type" value="Genomic_DNA"/>
</dbReference>
<accession>A0ABN2NE60</accession>
<comment type="caution">
    <text evidence="1">The sequence shown here is derived from an EMBL/GenBank/DDBJ whole genome shotgun (WGS) entry which is preliminary data.</text>
</comment>
<dbReference type="SUPFAM" id="SSF49899">
    <property type="entry name" value="Concanavalin A-like lectins/glucanases"/>
    <property type="match status" value="1"/>
</dbReference>
<dbReference type="InterPro" id="IPR013320">
    <property type="entry name" value="ConA-like_dom_sf"/>
</dbReference>
<keyword evidence="2" id="KW-1185">Reference proteome</keyword>
<proteinExistence type="predicted"/>
<evidence type="ECO:0008006" key="3">
    <source>
        <dbReference type="Google" id="ProtNLM"/>
    </source>
</evidence>